<protein>
    <submittedName>
        <fullName evidence="1">Uncharacterized protein</fullName>
    </submittedName>
</protein>
<keyword evidence="2" id="KW-1185">Reference proteome</keyword>
<dbReference type="RefSeq" id="XP_033444568.1">
    <property type="nucleotide sequence ID" value="XM_033589063.1"/>
</dbReference>
<name>A0A6A5R804_9PLEO</name>
<dbReference type="GeneID" id="54346710"/>
<evidence type="ECO:0000313" key="1">
    <source>
        <dbReference type="EMBL" id="KAF1924315.1"/>
    </source>
</evidence>
<sequence>MPKRSLSILADKTLFIKMDSMRYLKCLANSAPGSEAIFCQVYRLPSWIRRCYGIRRATWSVAQTDEATSYLLPGVGLAGRAKWTIDPDQPYRGSSGRFLTRLPRHTVLRTTYDDQLATIVQTGSSRIGQNLKITSACGMVLASYTTVLGSSDRTLQTCSFIQ</sequence>
<dbReference type="EMBL" id="ML978995">
    <property type="protein sequence ID" value="KAF1924315.1"/>
    <property type="molecule type" value="Genomic_DNA"/>
</dbReference>
<reference evidence="1" key="1">
    <citation type="journal article" date="2020" name="Stud. Mycol.">
        <title>101 Dothideomycetes genomes: a test case for predicting lifestyles and emergence of pathogens.</title>
        <authorList>
            <person name="Haridas S."/>
            <person name="Albert R."/>
            <person name="Binder M."/>
            <person name="Bloem J."/>
            <person name="Labutti K."/>
            <person name="Salamov A."/>
            <person name="Andreopoulos B."/>
            <person name="Baker S."/>
            <person name="Barry K."/>
            <person name="Bills G."/>
            <person name="Bluhm B."/>
            <person name="Cannon C."/>
            <person name="Castanera R."/>
            <person name="Culley D."/>
            <person name="Daum C."/>
            <person name="Ezra D."/>
            <person name="Gonzalez J."/>
            <person name="Henrissat B."/>
            <person name="Kuo A."/>
            <person name="Liang C."/>
            <person name="Lipzen A."/>
            <person name="Lutzoni F."/>
            <person name="Magnuson J."/>
            <person name="Mondo S."/>
            <person name="Nolan M."/>
            <person name="Ohm R."/>
            <person name="Pangilinan J."/>
            <person name="Park H.-J."/>
            <person name="Ramirez L."/>
            <person name="Alfaro M."/>
            <person name="Sun H."/>
            <person name="Tritt A."/>
            <person name="Yoshinaga Y."/>
            <person name="Zwiers L.-H."/>
            <person name="Turgeon B."/>
            <person name="Goodwin S."/>
            <person name="Spatafora J."/>
            <person name="Crous P."/>
            <person name="Grigoriev I."/>
        </authorList>
    </citation>
    <scope>NUCLEOTIDE SEQUENCE</scope>
    <source>
        <strain evidence="1">CBS 183.55</strain>
    </source>
</reference>
<dbReference type="Proteomes" id="UP000800082">
    <property type="component" value="Unassembled WGS sequence"/>
</dbReference>
<proteinExistence type="predicted"/>
<accession>A0A6A5R804</accession>
<organism evidence="1 2">
    <name type="scientific">Didymella exigua CBS 183.55</name>
    <dbReference type="NCBI Taxonomy" id="1150837"/>
    <lineage>
        <taxon>Eukaryota</taxon>
        <taxon>Fungi</taxon>
        <taxon>Dikarya</taxon>
        <taxon>Ascomycota</taxon>
        <taxon>Pezizomycotina</taxon>
        <taxon>Dothideomycetes</taxon>
        <taxon>Pleosporomycetidae</taxon>
        <taxon>Pleosporales</taxon>
        <taxon>Pleosporineae</taxon>
        <taxon>Didymellaceae</taxon>
        <taxon>Didymella</taxon>
    </lineage>
</organism>
<dbReference type="AlphaFoldDB" id="A0A6A5R804"/>
<gene>
    <name evidence="1" type="ORF">M421DRAFT_295328</name>
</gene>
<evidence type="ECO:0000313" key="2">
    <source>
        <dbReference type="Proteomes" id="UP000800082"/>
    </source>
</evidence>